<dbReference type="eggNOG" id="ENOG5032VMQ">
    <property type="taxonomic scope" value="Bacteria"/>
</dbReference>
<evidence type="ECO:0000313" key="1">
    <source>
        <dbReference type="EMBL" id="KGX83822.1"/>
    </source>
</evidence>
<dbReference type="Gene3D" id="3.30.310.250">
    <property type="entry name" value="Sporulation inhibitor of replication protein SirA"/>
    <property type="match status" value="1"/>
</dbReference>
<gene>
    <name evidence="1" type="ORF">N783_21405</name>
</gene>
<reference evidence="1 2" key="1">
    <citation type="submission" date="2013-08" db="EMBL/GenBank/DDBJ databases">
        <authorList>
            <person name="Huang J."/>
            <person name="Wang G."/>
        </authorList>
    </citation>
    <scope>NUCLEOTIDE SEQUENCE [LARGE SCALE GENOMIC DNA]</scope>
    <source>
        <strain evidence="1 2">BH030004</strain>
    </source>
</reference>
<dbReference type="Proteomes" id="UP000030403">
    <property type="component" value="Unassembled WGS sequence"/>
</dbReference>
<dbReference type="EMBL" id="AVPF01000080">
    <property type="protein sequence ID" value="KGX83822.1"/>
    <property type="molecule type" value="Genomic_DNA"/>
</dbReference>
<dbReference type="InterPro" id="IPR019683">
    <property type="entry name" value="SirA"/>
</dbReference>
<evidence type="ECO:0000313" key="2">
    <source>
        <dbReference type="Proteomes" id="UP000030403"/>
    </source>
</evidence>
<dbReference type="AlphaFoldDB" id="A0A0A5HJK4"/>
<organism evidence="1 2">
    <name type="scientific">Pontibacillus marinus BH030004 = DSM 16465</name>
    <dbReference type="NCBI Taxonomy" id="1385511"/>
    <lineage>
        <taxon>Bacteria</taxon>
        <taxon>Bacillati</taxon>
        <taxon>Bacillota</taxon>
        <taxon>Bacilli</taxon>
        <taxon>Bacillales</taxon>
        <taxon>Bacillaceae</taxon>
        <taxon>Pontibacillus</taxon>
    </lineage>
</organism>
<dbReference type="RefSeq" id="WP_027447299.1">
    <property type="nucleotide sequence ID" value="NZ_AULJ01000057.1"/>
</dbReference>
<dbReference type="OrthoDB" id="2736584at2"/>
<dbReference type="InterPro" id="IPR038449">
    <property type="entry name" value="SirA_sf"/>
</dbReference>
<dbReference type="Pfam" id="PF10747">
    <property type="entry name" value="SirA"/>
    <property type="match status" value="1"/>
</dbReference>
<name>A0A0A5HJK4_9BACI</name>
<accession>A0A0A5HJK4</accession>
<keyword evidence="2" id="KW-1185">Reference proteome</keyword>
<protein>
    <recommendedName>
        <fullName evidence="3">Sporulation inhibitor of replication protein SirA</fullName>
    </recommendedName>
</protein>
<dbReference type="STRING" id="1385511.GCA_000425225_03786"/>
<proteinExistence type="predicted"/>
<comment type="caution">
    <text evidence="1">The sequence shown here is derived from an EMBL/GenBank/DDBJ whole genome shotgun (WGS) entry which is preliminary data.</text>
</comment>
<sequence length="145" mass="17725">MHTYSLYWIKEEFSYHYFHKTNILFHFLQEWKYNPGSEQLSLQYQYVTQPIPIEVLMHHVTNHLRKPVELQFNDDEMSFTIYEKGRAVKLLQRDHREVEIQAENLHIAECMLFDTLRKMDHSFFIMNQDCQQYGWIAPIKKEVIL</sequence>
<evidence type="ECO:0008006" key="3">
    <source>
        <dbReference type="Google" id="ProtNLM"/>
    </source>
</evidence>